<sequence>MAEALHMLRPLSKSLDVGPRHPLAEETRVDMEKLVDGAPMCGDWHSILAMEDGLEKEQGSWLLDDALEKEEAFLALGCIGSMRCRKEC</sequence>
<name>A0A4D6N434_VIGUN</name>
<gene>
    <name evidence="1" type="ORF">DEO72_LG9g1801</name>
</gene>
<dbReference type="AlphaFoldDB" id="A0A4D6N434"/>
<keyword evidence="2" id="KW-1185">Reference proteome</keyword>
<protein>
    <submittedName>
        <fullName evidence="1">Uncharacterized protein</fullName>
    </submittedName>
</protein>
<dbReference type="EMBL" id="CP039353">
    <property type="protein sequence ID" value="QCE06787.1"/>
    <property type="molecule type" value="Genomic_DNA"/>
</dbReference>
<evidence type="ECO:0000313" key="1">
    <source>
        <dbReference type="EMBL" id="QCE06787.1"/>
    </source>
</evidence>
<dbReference type="Proteomes" id="UP000501690">
    <property type="component" value="Linkage Group LG9"/>
</dbReference>
<organism evidence="1 2">
    <name type="scientific">Vigna unguiculata</name>
    <name type="common">Cowpea</name>
    <dbReference type="NCBI Taxonomy" id="3917"/>
    <lineage>
        <taxon>Eukaryota</taxon>
        <taxon>Viridiplantae</taxon>
        <taxon>Streptophyta</taxon>
        <taxon>Embryophyta</taxon>
        <taxon>Tracheophyta</taxon>
        <taxon>Spermatophyta</taxon>
        <taxon>Magnoliopsida</taxon>
        <taxon>eudicotyledons</taxon>
        <taxon>Gunneridae</taxon>
        <taxon>Pentapetalae</taxon>
        <taxon>rosids</taxon>
        <taxon>fabids</taxon>
        <taxon>Fabales</taxon>
        <taxon>Fabaceae</taxon>
        <taxon>Papilionoideae</taxon>
        <taxon>50 kb inversion clade</taxon>
        <taxon>NPAAA clade</taxon>
        <taxon>indigoferoid/millettioid clade</taxon>
        <taxon>Phaseoleae</taxon>
        <taxon>Vigna</taxon>
    </lineage>
</organism>
<evidence type="ECO:0000313" key="2">
    <source>
        <dbReference type="Proteomes" id="UP000501690"/>
    </source>
</evidence>
<reference evidence="1 2" key="1">
    <citation type="submission" date="2019-04" db="EMBL/GenBank/DDBJ databases">
        <title>An improved genome assembly and genetic linkage map for asparagus bean, Vigna unguiculata ssp. sesquipedialis.</title>
        <authorList>
            <person name="Xia Q."/>
            <person name="Zhang R."/>
            <person name="Dong Y."/>
        </authorList>
    </citation>
    <scope>NUCLEOTIDE SEQUENCE [LARGE SCALE GENOMIC DNA]</scope>
    <source>
        <tissue evidence="1">Leaf</tissue>
    </source>
</reference>
<proteinExistence type="predicted"/>
<accession>A0A4D6N434</accession>